<keyword evidence="4 6" id="KW-1133">Transmembrane helix</keyword>
<dbReference type="STRING" id="947013.SAMN04488109_1878"/>
<dbReference type="AlphaFoldDB" id="A0A1M5MQV8"/>
<feature type="transmembrane region" description="Helical" evidence="6">
    <location>
        <begin position="380"/>
        <end position="403"/>
    </location>
</feature>
<feature type="domain" description="MacB-like periplasmic core" evidence="8">
    <location>
        <begin position="515"/>
        <end position="647"/>
    </location>
</feature>
<proteinExistence type="predicted"/>
<keyword evidence="5 6" id="KW-0472">Membrane</keyword>
<comment type="subcellular location">
    <subcellularLocation>
        <location evidence="1">Cell membrane</location>
        <topology evidence="1">Multi-pass membrane protein</topology>
    </subcellularLocation>
</comment>
<dbReference type="OrthoDB" id="8740261at2"/>
<feature type="domain" description="ABC3 transporter permease C-terminal" evidence="7">
    <location>
        <begin position="292"/>
        <end position="403"/>
    </location>
</feature>
<organism evidence="9 10">
    <name type="scientific">Chryseolinea serpens</name>
    <dbReference type="NCBI Taxonomy" id="947013"/>
    <lineage>
        <taxon>Bacteria</taxon>
        <taxon>Pseudomonadati</taxon>
        <taxon>Bacteroidota</taxon>
        <taxon>Cytophagia</taxon>
        <taxon>Cytophagales</taxon>
        <taxon>Fulvivirgaceae</taxon>
        <taxon>Chryseolinea</taxon>
    </lineage>
</organism>
<evidence type="ECO:0000313" key="9">
    <source>
        <dbReference type="EMBL" id="SHG79587.1"/>
    </source>
</evidence>
<evidence type="ECO:0000256" key="1">
    <source>
        <dbReference type="ARBA" id="ARBA00004651"/>
    </source>
</evidence>
<evidence type="ECO:0000256" key="3">
    <source>
        <dbReference type="ARBA" id="ARBA00022692"/>
    </source>
</evidence>
<dbReference type="Pfam" id="PF12704">
    <property type="entry name" value="MacB_PCD"/>
    <property type="match status" value="2"/>
</dbReference>
<evidence type="ECO:0000256" key="5">
    <source>
        <dbReference type="ARBA" id="ARBA00023136"/>
    </source>
</evidence>
<dbReference type="GO" id="GO:0022857">
    <property type="term" value="F:transmembrane transporter activity"/>
    <property type="evidence" value="ECO:0007669"/>
    <property type="project" value="TreeGrafter"/>
</dbReference>
<protein>
    <submittedName>
        <fullName evidence="9">ABC-type antimicrobial peptide transport system, permease component</fullName>
    </submittedName>
</protein>
<dbReference type="InterPro" id="IPR050250">
    <property type="entry name" value="Macrolide_Exporter_MacB"/>
</dbReference>
<evidence type="ECO:0000256" key="6">
    <source>
        <dbReference type="SAM" id="Phobius"/>
    </source>
</evidence>
<name>A0A1M5MQV8_9BACT</name>
<feature type="transmembrane region" description="Helical" evidence="6">
    <location>
        <begin position="766"/>
        <end position="789"/>
    </location>
</feature>
<feature type="transmembrane region" description="Helical" evidence="6">
    <location>
        <begin position="289"/>
        <end position="309"/>
    </location>
</feature>
<evidence type="ECO:0000313" key="10">
    <source>
        <dbReference type="Proteomes" id="UP000184212"/>
    </source>
</evidence>
<dbReference type="EMBL" id="FQWQ01000001">
    <property type="protein sequence ID" value="SHG79587.1"/>
    <property type="molecule type" value="Genomic_DNA"/>
</dbReference>
<keyword evidence="10" id="KW-1185">Reference proteome</keyword>
<gene>
    <name evidence="9" type="ORF">SAMN04488109_1878</name>
</gene>
<keyword evidence="2" id="KW-1003">Cell membrane</keyword>
<feature type="transmembrane region" description="Helical" evidence="6">
    <location>
        <begin position="680"/>
        <end position="704"/>
    </location>
</feature>
<dbReference type="Pfam" id="PF02687">
    <property type="entry name" value="FtsX"/>
    <property type="match status" value="2"/>
</dbReference>
<feature type="transmembrane region" description="Helical" evidence="6">
    <location>
        <begin position="20"/>
        <end position="42"/>
    </location>
</feature>
<dbReference type="Proteomes" id="UP000184212">
    <property type="component" value="Unassembled WGS sequence"/>
</dbReference>
<feature type="domain" description="MacB-like periplasmic core" evidence="8">
    <location>
        <begin position="21"/>
        <end position="243"/>
    </location>
</feature>
<feature type="transmembrane region" description="Helical" evidence="6">
    <location>
        <begin position="337"/>
        <end position="360"/>
    </location>
</feature>
<feature type="domain" description="ABC3 transporter permease C-terminal" evidence="7">
    <location>
        <begin position="683"/>
        <end position="796"/>
    </location>
</feature>
<evidence type="ECO:0000259" key="8">
    <source>
        <dbReference type="Pfam" id="PF12704"/>
    </source>
</evidence>
<dbReference type="InterPro" id="IPR025857">
    <property type="entry name" value="MacB_PCD"/>
</dbReference>
<dbReference type="RefSeq" id="WP_073133056.1">
    <property type="nucleotide sequence ID" value="NZ_FQWQ01000001.1"/>
</dbReference>
<feature type="transmembrane region" description="Helical" evidence="6">
    <location>
        <begin position="428"/>
        <end position="448"/>
    </location>
</feature>
<evidence type="ECO:0000259" key="7">
    <source>
        <dbReference type="Pfam" id="PF02687"/>
    </source>
</evidence>
<evidence type="ECO:0000256" key="4">
    <source>
        <dbReference type="ARBA" id="ARBA00022989"/>
    </source>
</evidence>
<dbReference type="PANTHER" id="PTHR30572:SF18">
    <property type="entry name" value="ABC-TYPE MACROLIDE FAMILY EXPORT SYSTEM PERMEASE COMPONENT 2"/>
    <property type="match status" value="1"/>
</dbReference>
<evidence type="ECO:0000256" key="2">
    <source>
        <dbReference type="ARBA" id="ARBA00022475"/>
    </source>
</evidence>
<keyword evidence="3 6" id="KW-0812">Transmembrane</keyword>
<dbReference type="GO" id="GO:0005886">
    <property type="term" value="C:plasma membrane"/>
    <property type="evidence" value="ECO:0007669"/>
    <property type="project" value="UniProtKB-SubCell"/>
</dbReference>
<dbReference type="PANTHER" id="PTHR30572">
    <property type="entry name" value="MEMBRANE COMPONENT OF TRANSPORTER-RELATED"/>
    <property type="match status" value="1"/>
</dbReference>
<feature type="transmembrane region" description="Helical" evidence="6">
    <location>
        <begin position="732"/>
        <end position="751"/>
    </location>
</feature>
<sequence length="803" mass="89407">MIRSYLTIAWRNLVKNKGYALINIGGLATGMAVAILIGLYIVDELSWNKNFKHYDRIARVLVNVNGENSSGWYQQWGTATPLAPEIRATYGSDFDHVLLSSQGMTAILSSGDTKVSQDGYYFEPGVADMLSFEMIRGSRDGLRNPESIMLSESAAKSLFGSDDVLNKTVRMDGQTDLIVTGVYRDIPAHADFNDMRFVLPWQLAVQKNFNNNNGNQWDHNGFITWVQITDKTDMATATSRIKDVMLKRVDTEFAKSKPQLYLHPMSRWRLYSDFESPGYASGRIRFVRLYGIIGCFVLMLACINFMNLATARSEKRAKEVGIRKSIGSARKQLVSQFFSESLLVTLLAFCFTLVLSQLALPLFNTVAEKQMQIPWNSATFWLAGLTFVAFTGLCAGSYPALYLSSFQPAKVLKGTSGSSRSGALPRKVLVVLQFSVSITLVIGVIVVFRQIEFGKSRSLGYNQEGLIYSSTPTREIHNHYDALRHELLGSGVVVSMAESVNTPTNVGFHIGGYEWEGASPGEGGFGTAWVSPDFGKTMGWNFVEGRDFSHEFASDSNAMILNESAVKFMHLKNPVGQTVKSTIFDKTTSYTVIGVIRDMLQESPFEPVGKTIYMFDKGMWSKNGGTLVNLRINPAVNTREALNEIERAWKKYDPSSPFEYTFVDADYARKFREEERIGKLAFAFAAIAIVISCLGILGLASYMAEQRTREIGIRKVLGATVANLWAMLSKDFVVLVLISSAIAIPVAWYFMNNWLQNYSYRTNLSWYIFAAAGMGSLIITLLTVSYQAIKAAIANPVRSLRSE</sequence>
<reference evidence="9 10" key="1">
    <citation type="submission" date="2016-11" db="EMBL/GenBank/DDBJ databases">
        <authorList>
            <person name="Jaros S."/>
            <person name="Januszkiewicz K."/>
            <person name="Wedrychowicz H."/>
        </authorList>
    </citation>
    <scope>NUCLEOTIDE SEQUENCE [LARGE SCALE GENOMIC DNA]</scope>
    <source>
        <strain evidence="9 10">DSM 24574</strain>
    </source>
</reference>
<dbReference type="InterPro" id="IPR003838">
    <property type="entry name" value="ABC3_permease_C"/>
</dbReference>
<accession>A0A1M5MQV8</accession>